<evidence type="ECO:0000256" key="5">
    <source>
        <dbReference type="ARBA" id="ARBA00023136"/>
    </source>
</evidence>
<dbReference type="PANTHER" id="PTHR30213:SF0">
    <property type="entry name" value="UPF0761 MEMBRANE PROTEIN YIHY"/>
    <property type="match status" value="1"/>
</dbReference>
<dbReference type="AlphaFoldDB" id="A0A286DKF8"/>
<dbReference type="Pfam" id="PF03631">
    <property type="entry name" value="Virul_fac_BrkB"/>
    <property type="match status" value="1"/>
</dbReference>
<feature type="transmembrane region" description="Helical" evidence="7">
    <location>
        <begin position="185"/>
        <end position="207"/>
    </location>
</feature>
<evidence type="ECO:0000256" key="4">
    <source>
        <dbReference type="ARBA" id="ARBA00022989"/>
    </source>
</evidence>
<accession>A0A286DKF8</accession>
<dbReference type="InterPro" id="IPR017039">
    <property type="entry name" value="Virul_fac_BrkB"/>
</dbReference>
<evidence type="ECO:0000313" key="8">
    <source>
        <dbReference type="EMBL" id="SOD59083.1"/>
    </source>
</evidence>
<evidence type="ECO:0000256" key="2">
    <source>
        <dbReference type="ARBA" id="ARBA00022475"/>
    </source>
</evidence>
<dbReference type="OrthoDB" id="9781030at2"/>
<keyword evidence="9" id="KW-1185">Reference proteome</keyword>
<dbReference type="EMBL" id="OCNE01000001">
    <property type="protein sequence ID" value="SOD59083.1"/>
    <property type="molecule type" value="Genomic_DNA"/>
</dbReference>
<feature type="transmembrane region" description="Helical" evidence="7">
    <location>
        <begin position="254"/>
        <end position="276"/>
    </location>
</feature>
<dbReference type="RefSeq" id="WP_141514527.1">
    <property type="nucleotide sequence ID" value="NZ_OCNE01000001.1"/>
</dbReference>
<feature type="region of interest" description="Disordered" evidence="6">
    <location>
        <begin position="291"/>
        <end position="364"/>
    </location>
</feature>
<protein>
    <submittedName>
        <fullName evidence="8">Membrane protein</fullName>
    </submittedName>
</protein>
<comment type="subcellular location">
    <subcellularLocation>
        <location evidence="1">Cell membrane</location>
        <topology evidence="1">Multi-pass membrane protein</topology>
    </subcellularLocation>
</comment>
<dbReference type="GO" id="GO:0005886">
    <property type="term" value="C:plasma membrane"/>
    <property type="evidence" value="ECO:0007669"/>
    <property type="project" value="UniProtKB-SubCell"/>
</dbReference>
<evidence type="ECO:0000256" key="1">
    <source>
        <dbReference type="ARBA" id="ARBA00004651"/>
    </source>
</evidence>
<dbReference type="PANTHER" id="PTHR30213">
    <property type="entry name" value="INNER MEMBRANE PROTEIN YHJD"/>
    <property type="match status" value="1"/>
</dbReference>
<sequence>MSRAEDGRTNDGGGRRWWVAFRRTPVSLWRDDIDHWAAALTYYSVLAVFPTLFVALSLIGMAYPAAGPELIGHVSALVPANSRQDVYTALTDVTEQRAGAWVLIVVGVLSSMLASYNYLSIFRRVLHAMHGVADRRPPWRTIPRTTLTALGLLGLLVASAAALILSGEAVRAIGRVLNLGEGGSTAWTVFKWPLLVVLVATLVLVVFRTGPDESRSPQRALPGGALAVLLWLVASAGFALYASHVPTYNRLYGSLAGIVVFLVWLWVSNLALLSGAQFNAELAKLNRGEEAAPAASEEPAGPAVPTAPAVPPRPPGPPTPPAGPSALAPGRPSVPVRPSVPPRPAYAPPPPHPPSRRPSSAGVR</sequence>
<name>A0A286DKF8_9ACTN</name>
<feature type="compositionally biased region" description="Low complexity" evidence="6">
    <location>
        <begin position="291"/>
        <end position="307"/>
    </location>
</feature>
<organism evidence="8 9">
    <name type="scientific">Streptomyces zhaozhouensis</name>
    <dbReference type="NCBI Taxonomy" id="1300267"/>
    <lineage>
        <taxon>Bacteria</taxon>
        <taxon>Bacillati</taxon>
        <taxon>Actinomycetota</taxon>
        <taxon>Actinomycetes</taxon>
        <taxon>Kitasatosporales</taxon>
        <taxon>Streptomycetaceae</taxon>
        <taxon>Streptomyces</taxon>
    </lineage>
</organism>
<feature type="transmembrane region" description="Helical" evidence="7">
    <location>
        <begin position="98"/>
        <end position="119"/>
    </location>
</feature>
<keyword evidence="2" id="KW-1003">Cell membrane</keyword>
<feature type="compositionally biased region" description="Pro residues" evidence="6">
    <location>
        <begin position="308"/>
        <end position="323"/>
    </location>
</feature>
<evidence type="ECO:0000256" key="3">
    <source>
        <dbReference type="ARBA" id="ARBA00022692"/>
    </source>
</evidence>
<evidence type="ECO:0000256" key="6">
    <source>
        <dbReference type="SAM" id="MobiDB-lite"/>
    </source>
</evidence>
<dbReference type="NCBIfam" id="TIGR00765">
    <property type="entry name" value="yihY_not_rbn"/>
    <property type="match status" value="1"/>
</dbReference>
<feature type="compositionally biased region" description="Low complexity" evidence="6">
    <location>
        <begin position="324"/>
        <end position="337"/>
    </location>
</feature>
<keyword evidence="5 7" id="KW-0472">Membrane</keyword>
<reference evidence="8 9" key="1">
    <citation type="submission" date="2017-09" db="EMBL/GenBank/DDBJ databases">
        <authorList>
            <person name="Ehlers B."/>
            <person name="Leendertz F.H."/>
        </authorList>
    </citation>
    <scope>NUCLEOTIDE SEQUENCE [LARGE SCALE GENOMIC DNA]</scope>
    <source>
        <strain evidence="8 9">CGMCC 4.7095</strain>
    </source>
</reference>
<dbReference type="Proteomes" id="UP000219072">
    <property type="component" value="Unassembled WGS sequence"/>
</dbReference>
<feature type="transmembrane region" description="Helical" evidence="7">
    <location>
        <begin position="219"/>
        <end position="242"/>
    </location>
</feature>
<feature type="compositionally biased region" description="Pro residues" evidence="6">
    <location>
        <begin position="338"/>
        <end position="353"/>
    </location>
</feature>
<feature type="transmembrane region" description="Helical" evidence="7">
    <location>
        <begin position="40"/>
        <end position="63"/>
    </location>
</feature>
<feature type="transmembrane region" description="Helical" evidence="7">
    <location>
        <begin position="145"/>
        <end position="165"/>
    </location>
</feature>
<evidence type="ECO:0000256" key="7">
    <source>
        <dbReference type="SAM" id="Phobius"/>
    </source>
</evidence>
<proteinExistence type="predicted"/>
<gene>
    <name evidence="8" type="ORF">SAMN06297387_101473</name>
</gene>
<evidence type="ECO:0000313" key="9">
    <source>
        <dbReference type="Proteomes" id="UP000219072"/>
    </source>
</evidence>
<keyword evidence="4 7" id="KW-1133">Transmembrane helix</keyword>
<keyword evidence="3 7" id="KW-0812">Transmembrane</keyword>